<organism evidence="2 3">
    <name type="scientific">Macrosiphum euphorbiae</name>
    <name type="common">potato aphid</name>
    <dbReference type="NCBI Taxonomy" id="13131"/>
    <lineage>
        <taxon>Eukaryota</taxon>
        <taxon>Metazoa</taxon>
        <taxon>Ecdysozoa</taxon>
        <taxon>Arthropoda</taxon>
        <taxon>Hexapoda</taxon>
        <taxon>Insecta</taxon>
        <taxon>Pterygota</taxon>
        <taxon>Neoptera</taxon>
        <taxon>Paraneoptera</taxon>
        <taxon>Hemiptera</taxon>
        <taxon>Sternorrhyncha</taxon>
        <taxon>Aphidomorpha</taxon>
        <taxon>Aphidoidea</taxon>
        <taxon>Aphididae</taxon>
        <taxon>Macrosiphini</taxon>
        <taxon>Macrosiphum</taxon>
    </lineage>
</organism>
<sequence length="86" mass="10135">MAKCQVFKVPENVQQNRGIPEIRRLQFNEISTKEITIESLPTQSTNINNQRHGFNQKSSTSQIKHQPHCQKPKTKFFWYCTDMVLK</sequence>
<feature type="region of interest" description="Disordered" evidence="1">
    <location>
        <begin position="45"/>
        <end position="67"/>
    </location>
</feature>
<reference evidence="2 3" key="1">
    <citation type="submission" date="2023-01" db="EMBL/GenBank/DDBJ databases">
        <authorList>
            <person name="Whitehead M."/>
        </authorList>
    </citation>
    <scope>NUCLEOTIDE SEQUENCE [LARGE SCALE GENOMIC DNA]</scope>
</reference>
<proteinExistence type="predicted"/>
<gene>
    <name evidence="2" type="ORF">MEUPH1_LOCUS14253</name>
</gene>
<comment type="caution">
    <text evidence="2">The sequence shown here is derived from an EMBL/GenBank/DDBJ whole genome shotgun (WGS) entry which is preliminary data.</text>
</comment>
<dbReference type="Proteomes" id="UP001160148">
    <property type="component" value="Unassembled WGS sequence"/>
</dbReference>
<accession>A0AAV0WT79</accession>
<dbReference type="AlphaFoldDB" id="A0AAV0WT79"/>
<protein>
    <submittedName>
        <fullName evidence="2">Uncharacterized protein</fullName>
    </submittedName>
</protein>
<name>A0AAV0WT79_9HEMI</name>
<keyword evidence="3" id="KW-1185">Reference proteome</keyword>
<feature type="compositionally biased region" description="Polar residues" evidence="1">
    <location>
        <begin position="45"/>
        <end position="64"/>
    </location>
</feature>
<evidence type="ECO:0000313" key="2">
    <source>
        <dbReference type="EMBL" id="CAI6358767.1"/>
    </source>
</evidence>
<evidence type="ECO:0000313" key="3">
    <source>
        <dbReference type="Proteomes" id="UP001160148"/>
    </source>
</evidence>
<dbReference type="EMBL" id="CARXXK010000002">
    <property type="protein sequence ID" value="CAI6358767.1"/>
    <property type="molecule type" value="Genomic_DNA"/>
</dbReference>
<evidence type="ECO:0000256" key="1">
    <source>
        <dbReference type="SAM" id="MobiDB-lite"/>
    </source>
</evidence>